<dbReference type="Pfam" id="PF08281">
    <property type="entry name" value="Sigma70_r4_2"/>
    <property type="match status" value="1"/>
</dbReference>
<keyword evidence="3" id="KW-0731">Sigma factor</keyword>
<dbReference type="Gene3D" id="1.10.10.10">
    <property type="entry name" value="Winged helix-like DNA-binding domain superfamily/Winged helix DNA-binding domain"/>
    <property type="match status" value="1"/>
</dbReference>
<dbReference type="SUPFAM" id="SSF88659">
    <property type="entry name" value="Sigma3 and sigma4 domains of RNA polymerase sigma factors"/>
    <property type="match status" value="1"/>
</dbReference>
<accession>A0A9Q9HKU2</accession>
<dbReference type="RefSeq" id="WP_259972737.1">
    <property type="nucleotide sequence ID" value="NZ_CP081071.1"/>
</dbReference>
<evidence type="ECO:0000313" key="8">
    <source>
        <dbReference type="Proteomes" id="UP001058713"/>
    </source>
</evidence>
<dbReference type="Gene3D" id="1.10.1740.10">
    <property type="match status" value="1"/>
</dbReference>
<dbReference type="GO" id="GO:0006352">
    <property type="term" value="P:DNA-templated transcription initiation"/>
    <property type="evidence" value="ECO:0007669"/>
    <property type="project" value="InterPro"/>
</dbReference>
<dbReference type="GO" id="GO:0003677">
    <property type="term" value="F:DNA binding"/>
    <property type="evidence" value="ECO:0007669"/>
    <property type="project" value="InterPro"/>
</dbReference>
<protein>
    <submittedName>
        <fullName evidence="7">Sigma-70 family RNA polymerase sigma factor</fullName>
    </submittedName>
</protein>
<dbReference type="EMBL" id="CP081071">
    <property type="protein sequence ID" value="UWQ55952.1"/>
    <property type="molecule type" value="Genomic_DNA"/>
</dbReference>
<evidence type="ECO:0000256" key="2">
    <source>
        <dbReference type="ARBA" id="ARBA00023015"/>
    </source>
</evidence>
<dbReference type="InterPro" id="IPR007627">
    <property type="entry name" value="RNA_pol_sigma70_r2"/>
</dbReference>
<dbReference type="GO" id="GO:0016987">
    <property type="term" value="F:sigma factor activity"/>
    <property type="evidence" value="ECO:0007669"/>
    <property type="project" value="UniProtKB-KW"/>
</dbReference>
<evidence type="ECO:0000259" key="5">
    <source>
        <dbReference type="Pfam" id="PF04542"/>
    </source>
</evidence>
<sequence>MPTSETDPAAAPKTGEAAQRRKLAKLLAATAEGDRAAFRRLYDLSIRFVFGIVVAVMRDQQLSEEIAQEVYVTIWKRAKTFDDQKGNPLAWMAAIARNRAIDRLRAERARGFVSFTDEVPDMADNKNEAELTVDAITLRRMLEDLRPEFRQALLLSYFRGYTHAELAAVLDVPLGTAKSWVNRGLAALREMLQ</sequence>
<geneLocation type="plasmid" evidence="7 8">
    <name>unnamed1</name>
</geneLocation>
<evidence type="ECO:0000256" key="1">
    <source>
        <dbReference type="ARBA" id="ARBA00010641"/>
    </source>
</evidence>
<dbReference type="KEGG" id="lcae:K3721_19145"/>
<keyword evidence="2" id="KW-0805">Transcription regulation</keyword>
<gene>
    <name evidence="7" type="ORF">K3721_19145</name>
</gene>
<dbReference type="InterPro" id="IPR013324">
    <property type="entry name" value="RNA_pol_sigma_r3/r4-like"/>
</dbReference>
<dbReference type="Proteomes" id="UP001058713">
    <property type="component" value="Plasmid unnamed1"/>
</dbReference>
<dbReference type="InterPro" id="IPR013249">
    <property type="entry name" value="RNA_pol_sigma70_r4_t2"/>
</dbReference>
<dbReference type="InterPro" id="IPR014284">
    <property type="entry name" value="RNA_pol_sigma-70_dom"/>
</dbReference>
<evidence type="ECO:0000256" key="3">
    <source>
        <dbReference type="ARBA" id="ARBA00023082"/>
    </source>
</evidence>
<keyword evidence="7" id="KW-0614">Plasmid</keyword>
<organism evidence="7 8">
    <name type="scientific">Leisingera caerulea</name>
    <name type="common">Phaeobacter caeruleus</name>
    <dbReference type="NCBI Taxonomy" id="506591"/>
    <lineage>
        <taxon>Bacteria</taxon>
        <taxon>Pseudomonadati</taxon>
        <taxon>Pseudomonadota</taxon>
        <taxon>Alphaproteobacteria</taxon>
        <taxon>Rhodobacterales</taxon>
        <taxon>Roseobacteraceae</taxon>
        <taxon>Leisingera</taxon>
    </lineage>
</organism>
<keyword evidence="4" id="KW-0804">Transcription</keyword>
<dbReference type="AlphaFoldDB" id="A0A9Q9HKU2"/>
<feature type="domain" description="RNA polymerase sigma factor 70 region 4 type 2" evidence="6">
    <location>
        <begin position="138"/>
        <end position="188"/>
    </location>
</feature>
<dbReference type="SUPFAM" id="SSF88946">
    <property type="entry name" value="Sigma2 domain of RNA polymerase sigma factors"/>
    <property type="match status" value="1"/>
</dbReference>
<feature type="domain" description="RNA polymerase sigma-70 region 2" evidence="5">
    <location>
        <begin position="42"/>
        <end position="108"/>
    </location>
</feature>
<evidence type="ECO:0000313" key="7">
    <source>
        <dbReference type="EMBL" id="UWQ55952.1"/>
    </source>
</evidence>
<dbReference type="InterPro" id="IPR036388">
    <property type="entry name" value="WH-like_DNA-bd_sf"/>
</dbReference>
<dbReference type="InterPro" id="IPR013325">
    <property type="entry name" value="RNA_pol_sigma_r2"/>
</dbReference>
<name>A0A9Q9HKU2_LEICA</name>
<dbReference type="PANTHER" id="PTHR43133:SF62">
    <property type="entry name" value="RNA POLYMERASE SIGMA FACTOR SIGZ"/>
    <property type="match status" value="1"/>
</dbReference>
<reference evidence="7" key="1">
    <citation type="submission" date="2021-08" db="EMBL/GenBank/DDBJ databases">
        <authorList>
            <person name="Nwanade C."/>
            <person name="Wang M."/>
            <person name="Masoudi A."/>
            <person name="Yu Z."/>
            <person name="Liu J."/>
        </authorList>
    </citation>
    <scope>NUCLEOTIDE SEQUENCE</scope>
    <source>
        <strain evidence="7">S122</strain>
        <plasmid evidence="7">unnamed1</plasmid>
    </source>
</reference>
<dbReference type="NCBIfam" id="TIGR02937">
    <property type="entry name" value="sigma70-ECF"/>
    <property type="match status" value="1"/>
</dbReference>
<dbReference type="PANTHER" id="PTHR43133">
    <property type="entry name" value="RNA POLYMERASE ECF-TYPE SIGMA FACTO"/>
    <property type="match status" value="1"/>
</dbReference>
<dbReference type="CDD" id="cd06171">
    <property type="entry name" value="Sigma70_r4"/>
    <property type="match status" value="1"/>
</dbReference>
<evidence type="ECO:0000259" key="6">
    <source>
        <dbReference type="Pfam" id="PF08281"/>
    </source>
</evidence>
<proteinExistence type="inferred from homology"/>
<comment type="similarity">
    <text evidence="1">Belongs to the sigma-70 factor family. ECF subfamily.</text>
</comment>
<dbReference type="Pfam" id="PF04542">
    <property type="entry name" value="Sigma70_r2"/>
    <property type="match status" value="1"/>
</dbReference>
<evidence type="ECO:0000256" key="4">
    <source>
        <dbReference type="ARBA" id="ARBA00023163"/>
    </source>
</evidence>
<dbReference type="InterPro" id="IPR039425">
    <property type="entry name" value="RNA_pol_sigma-70-like"/>
</dbReference>